<gene>
    <name evidence="6" type="ORF">UFOPK1503_00027</name>
    <name evidence="7" type="ORF">UFOPK1693_00263</name>
</gene>
<evidence type="ECO:0000256" key="5">
    <source>
        <dbReference type="ARBA" id="ARBA00023002"/>
    </source>
</evidence>
<dbReference type="Gene3D" id="3.40.50.1980">
    <property type="entry name" value="Nitrogenase molybdenum iron protein domain"/>
    <property type="match status" value="2"/>
</dbReference>
<dbReference type="PANTHER" id="PTHR21256">
    <property type="entry name" value="HISTIDINOL DEHYDROGENASE HDH"/>
    <property type="match status" value="1"/>
</dbReference>
<dbReference type="InterPro" id="IPR016161">
    <property type="entry name" value="Ald_DH/histidinol_DH"/>
</dbReference>
<dbReference type="GO" id="GO:0046872">
    <property type="term" value="F:metal ion binding"/>
    <property type="evidence" value="ECO:0007669"/>
    <property type="project" value="UniProtKB-KW"/>
</dbReference>
<evidence type="ECO:0000313" key="6">
    <source>
        <dbReference type="EMBL" id="CAB4537755.1"/>
    </source>
</evidence>
<keyword evidence="5" id="KW-0560">Oxidoreductase</keyword>
<dbReference type="PIRSF" id="PIRSF000099">
    <property type="entry name" value="Histidinol_dh"/>
    <property type="match status" value="1"/>
</dbReference>
<reference evidence="6" key="1">
    <citation type="submission" date="2020-05" db="EMBL/GenBank/DDBJ databases">
        <authorList>
            <person name="Chiriac C."/>
            <person name="Salcher M."/>
            <person name="Ghai R."/>
            <person name="Kavagutti S V."/>
        </authorList>
    </citation>
    <scope>NUCLEOTIDE SEQUENCE</scope>
</reference>
<dbReference type="PANTHER" id="PTHR21256:SF2">
    <property type="entry name" value="HISTIDINE BIOSYNTHESIS TRIFUNCTIONAL PROTEIN"/>
    <property type="match status" value="1"/>
</dbReference>
<dbReference type="GO" id="GO:0005829">
    <property type="term" value="C:cytosol"/>
    <property type="evidence" value="ECO:0007669"/>
    <property type="project" value="TreeGrafter"/>
</dbReference>
<dbReference type="PRINTS" id="PR00083">
    <property type="entry name" value="HOLDHDRGNASE"/>
</dbReference>
<name>A0A6J6BG12_9ZZZZ</name>
<evidence type="ECO:0000256" key="4">
    <source>
        <dbReference type="ARBA" id="ARBA00022833"/>
    </source>
</evidence>
<sequence length="433" mass="45520">MRRLVWKGEITANSVASALPRARQSDPKIEQKVRDLLADVQLNGSDALSKQALEFDGVLPQSIRVPQSVLDQALAEFDPLLESAIQESIRRVRLVSQEQLPGNITSNVTIGGSVELRFKPVDSVGVYVPGGKAVYPSSTIMNVVPAQVAGVKRIALASPAQKTNGGLPDKTVLATAALLGITEVYAIGGAGAVAAFAYGVEDLSLEPVQMITGPGNIYVATAKQLLRSVVAIDSEAGPTEIMVIGDETANPAWIAADLISQAEHDENAASILLATTSELIDQVEQELQKQVKVAANQARVLAALEGPQSVLVLVDSLDVAAAVANEYAAEHLSLQTLKARELSTLISNAGAIFIGSYAPVSLGDYLAGSNHVLPTGAQAKRSAGLGVFSFLRPQQVVEFDAPALAEVTEKLEIFSNSEGLPGHGEAARIRFKP</sequence>
<dbReference type="EMBL" id="CAEZST010000001">
    <property type="protein sequence ID" value="CAB4537755.1"/>
    <property type="molecule type" value="Genomic_DNA"/>
</dbReference>
<dbReference type="GO" id="GO:0004399">
    <property type="term" value="F:histidinol dehydrogenase activity"/>
    <property type="evidence" value="ECO:0007669"/>
    <property type="project" value="InterPro"/>
</dbReference>
<dbReference type="AlphaFoldDB" id="A0A6J6BG12"/>
<dbReference type="GO" id="GO:0051287">
    <property type="term" value="F:NAD binding"/>
    <property type="evidence" value="ECO:0007669"/>
    <property type="project" value="InterPro"/>
</dbReference>
<evidence type="ECO:0000256" key="2">
    <source>
        <dbReference type="ARBA" id="ARBA00010178"/>
    </source>
</evidence>
<proteinExistence type="inferred from homology"/>
<dbReference type="InterPro" id="IPR022695">
    <property type="entry name" value="Histidinol_DH_monofunct"/>
</dbReference>
<comment type="similarity">
    <text evidence="2">Belongs to the histidinol dehydrogenase family.</text>
</comment>
<keyword evidence="3" id="KW-0479">Metal-binding</keyword>
<dbReference type="InterPro" id="IPR012131">
    <property type="entry name" value="Hstdl_DH"/>
</dbReference>
<dbReference type="EMBL" id="CAEZTO010000002">
    <property type="protein sequence ID" value="CAB4564563.1"/>
    <property type="molecule type" value="Genomic_DNA"/>
</dbReference>
<evidence type="ECO:0000256" key="3">
    <source>
        <dbReference type="ARBA" id="ARBA00022723"/>
    </source>
</evidence>
<accession>A0A6J6BG12</accession>
<dbReference type="CDD" id="cd06572">
    <property type="entry name" value="Histidinol_dh"/>
    <property type="match status" value="1"/>
</dbReference>
<dbReference type="FunFam" id="3.40.50.1980:FF:000001">
    <property type="entry name" value="Histidinol dehydrogenase"/>
    <property type="match status" value="1"/>
</dbReference>
<organism evidence="6">
    <name type="scientific">freshwater metagenome</name>
    <dbReference type="NCBI Taxonomy" id="449393"/>
    <lineage>
        <taxon>unclassified sequences</taxon>
        <taxon>metagenomes</taxon>
        <taxon>ecological metagenomes</taxon>
    </lineage>
</organism>
<dbReference type="SUPFAM" id="SSF53720">
    <property type="entry name" value="ALDH-like"/>
    <property type="match status" value="1"/>
</dbReference>
<dbReference type="GO" id="GO:0000105">
    <property type="term" value="P:L-histidine biosynthetic process"/>
    <property type="evidence" value="ECO:0007669"/>
    <property type="project" value="InterPro"/>
</dbReference>
<keyword evidence="4" id="KW-0862">Zinc</keyword>
<dbReference type="Gene3D" id="1.20.5.1300">
    <property type="match status" value="1"/>
</dbReference>
<dbReference type="NCBIfam" id="TIGR00069">
    <property type="entry name" value="hisD"/>
    <property type="match status" value="1"/>
</dbReference>
<evidence type="ECO:0000256" key="1">
    <source>
        <dbReference type="ARBA" id="ARBA00001947"/>
    </source>
</evidence>
<protein>
    <submittedName>
        <fullName evidence="6">Unannotated protein</fullName>
    </submittedName>
</protein>
<comment type="cofactor">
    <cofactor evidence="1">
        <name>Zn(2+)</name>
        <dbReference type="ChEBI" id="CHEBI:29105"/>
    </cofactor>
</comment>
<evidence type="ECO:0000313" key="7">
    <source>
        <dbReference type="EMBL" id="CAB4564563.1"/>
    </source>
</evidence>
<dbReference type="Pfam" id="PF00815">
    <property type="entry name" value="Histidinol_dh"/>
    <property type="match status" value="1"/>
</dbReference>